<accession>A0A6A6E2N5</accession>
<proteinExistence type="predicted"/>
<dbReference type="OrthoDB" id="3538597at2759"/>
<reference evidence="1" key="1">
    <citation type="journal article" date="2020" name="Stud. Mycol.">
        <title>101 Dothideomycetes genomes: a test case for predicting lifestyles and emergence of pathogens.</title>
        <authorList>
            <person name="Haridas S."/>
            <person name="Albert R."/>
            <person name="Binder M."/>
            <person name="Bloem J."/>
            <person name="Labutti K."/>
            <person name="Salamov A."/>
            <person name="Andreopoulos B."/>
            <person name="Baker S."/>
            <person name="Barry K."/>
            <person name="Bills G."/>
            <person name="Bluhm B."/>
            <person name="Cannon C."/>
            <person name="Castanera R."/>
            <person name="Culley D."/>
            <person name="Daum C."/>
            <person name="Ezra D."/>
            <person name="Gonzalez J."/>
            <person name="Henrissat B."/>
            <person name="Kuo A."/>
            <person name="Liang C."/>
            <person name="Lipzen A."/>
            <person name="Lutzoni F."/>
            <person name="Magnuson J."/>
            <person name="Mondo S."/>
            <person name="Nolan M."/>
            <person name="Ohm R."/>
            <person name="Pangilinan J."/>
            <person name="Park H.-J."/>
            <person name="Ramirez L."/>
            <person name="Alfaro M."/>
            <person name="Sun H."/>
            <person name="Tritt A."/>
            <person name="Yoshinaga Y."/>
            <person name="Zwiers L.-H."/>
            <person name="Turgeon B."/>
            <person name="Goodwin S."/>
            <person name="Spatafora J."/>
            <person name="Crous P."/>
            <person name="Grigoriev I."/>
        </authorList>
    </citation>
    <scope>NUCLEOTIDE SEQUENCE</scope>
    <source>
        <strain evidence="1">CBS 207.26</strain>
    </source>
</reference>
<keyword evidence="2" id="KW-1185">Reference proteome</keyword>
<protein>
    <submittedName>
        <fullName evidence="1">Uncharacterized protein</fullName>
    </submittedName>
</protein>
<sequence>MMLEAKKGSNSNGFKDIQAQTAFPIWALLKLQEDLQSHLKDSEECFDPFVWLLASRGDVWRVYGCYLTKGVNSEPTKYDIFLLWHGSVLFKDNALQLILIINYILDWARDAYRRAILRQLKSIATGKAYDQVSLTVNTDAFSMRRNISNWMPAPPSNTGGLDLDDELGIPILALEHQSMLSFTIPNTRMGPVRSALLTDYHFVCLYLNGINVTSLLQLAAGPFQNIDASSKAARDLVNQIGKWDELLTLTGAAIDDLEYIWTGKTRSDSDEPSPSLEEVFFIILKFRGFISSS</sequence>
<dbReference type="AlphaFoldDB" id="A0A6A6E2N5"/>
<gene>
    <name evidence="1" type="ORF">K469DRAFT_688077</name>
</gene>
<evidence type="ECO:0000313" key="2">
    <source>
        <dbReference type="Proteomes" id="UP000800200"/>
    </source>
</evidence>
<evidence type="ECO:0000313" key="1">
    <source>
        <dbReference type="EMBL" id="KAF2185265.1"/>
    </source>
</evidence>
<dbReference type="EMBL" id="ML994634">
    <property type="protein sequence ID" value="KAF2185265.1"/>
    <property type="molecule type" value="Genomic_DNA"/>
</dbReference>
<organism evidence="1 2">
    <name type="scientific">Zopfia rhizophila CBS 207.26</name>
    <dbReference type="NCBI Taxonomy" id="1314779"/>
    <lineage>
        <taxon>Eukaryota</taxon>
        <taxon>Fungi</taxon>
        <taxon>Dikarya</taxon>
        <taxon>Ascomycota</taxon>
        <taxon>Pezizomycotina</taxon>
        <taxon>Dothideomycetes</taxon>
        <taxon>Dothideomycetes incertae sedis</taxon>
        <taxon>Zopfiaceae</taxon>
        <taxon>Zopfia</taxon>
    </lineage>
</organism>
<dbReference type="Proteomes" id="UP000800200">
    <property type="component" value="Unassembled WGS sequence"/>
</dbReference>
<name>A0A6A6E2N5_9PEZI</name>